<comment type="subcellular location">
    <subcellularLocation>
        <location evidence="2">Cytoplasm</location>
    </subcellularLocation>
</comment>
<comment type="cofactor">
    <cofactor evidence="1">
        <name>Mg(2+)</name>
        <dbReference type="ChEBI" id="CHEBI:18420"/>
    </cofactor>
</comment>
<protein>
    <recommendedName>
        <fullName evidence="4">non-specific serine/threonine protein kinase</fullName>
        <ecNumber evidence="4">2.7.11.1</ecNumber>
    </recommendedName>
</protein>
<keyword evidence="6" id="KW-0723">Serine/threonine-protein kinase</keyword>
<feature type="region of interest" description="Disordered" evidence="17">
    <location>
        <begin position="677"/>
        <end position="696"/>
    </location>
</feature>
<proteinExistence type="inferred from homology"/>
<evidence type="ECO:0000256" key="14">
    <source>
        <dbReference type="ARBA" id="ARBA00047899"/>
    </source>
</evidence>
<dbReference type="Gene3D" id="3.30.200.20">
    <property type="entry name" value="Phosphorylase Kinase, domain 1"/>
    <property type="match status" value="1"/>
</dbReference>
<dbReference type="GO" id="GO:0005737">
    <property type="term" value="C:cytoplasm"/>
    <property type="evidence" value="ECO:0007669"/>
    <property type="project" value="UniProtKB-SubCell"/>
</dbReference>
<evidence type="ECO:0000256" key="10">
    <source>
        <dbReference type="ARBA" id="ARBA00022741"/>
    </source>
</evidence>
<evidence type="ECO:0000256" key="8">
    <source>
        <dbReference type="ARBA" id="ARBA00022679"/>
    </source>
</evidence>
<evidence type="ECO:0000256" key="1">
    <source>
        <dbReference type="ARBA" id="ARBA00001946"/>
    </source>
</evidence>
<comment type="catalytic activity">
    <reaction evidence="15">
        <text>L-seryl-[protein] + ATP = O-phospho-L-seryl-[protein] + ADP + H(+)</text>
        <dbReference type="Rhea" id="RHEA:17989"/>
        <dbReference type="Rhea" id="RHEA-COMP:9863"/>
        <dbReference type="Rhea" id="RHEA-COMP:11604"/>
        <dbReference type="ChEBI" id="CHEBI:15378"/>
        <dbReference type="ChEBI" id="CHEBI:29999"/>
        <dbReference type="ChEBI" id="CHEBI:30616"/>
        <dbReference type="ChEBI" id="CHEBI:83421"/>
        <dbReference type="ChEBI" id="CHEBI:456216"/>
        <dbReference type="EC" id="2.7.11.1"/>
    </reaction>
</comment>
<evidence type="ECO:0000313" key="20">
    <source>
        <dbReference type="Proteomes" id="UP001375240"/>
    </source>
</evidence>
<evidence type="ECO:0000256" key="9">
    <source>
        <dbReference type="ARBA" id="ARBA00022723"/>
    </source>
</evidence>
<feature type="compositionally biased region" description="Polar residues" evidence="17">
    <location>
        <begin position="686"/>
        <end position="696"/>
    </location>
</feature>
<keyword evidence="11" id="KW-0418">Kinase</keyword>
<keyword evidence="12 16" id="KW-0067">ATP-binding</keyword>
<evidence type="ECO:0000256" key="13">
    <source>
        <dbReference type="ARBA" id="ARBA00022842"/>
    </source>
</evidence>
<evidence type="ECO:0000256" key="17">
    <source>
        <dbReference type="SAM" id="MobiDB-lite"/>
    </source>
</evidence>
<evidence type="ECO:0000256" key="6">
    <source>
        <dbReference type="ARBA" id="ARBA00022527"/>
    </source>
</evidence>
<dbReference type="SMART" id="SM00220">
    <property type="entry name" value="S_TKc"/>
    <property type="match status" value="1"/>
</dbReference>
<dbReference type="FunFam" id="3.30.200.20:FF:000488">
    <property type="entry name" value="Related to severin kinase"/>
    <property type="match status" value="1"/>
</dbReference>
<dbReference type="InterPro" id="IPR011009">
    <property type="entry name" value="Kinase-like_dom_sf"/>
</dbReference>
<feature type="compositionally biased region" description="Low complexity" evidence="17">
    <location>
        <begin position="517"/>
        <end position="527"/>
    </location>
</feature>
<dbReference type="Proteomes" id="UP001375240">
    <property type="component" value="Unassembled WGS sequence"/>
</dbReference>
<evidence type="ECO:0000259" key="18">
    <source>
        <dbReference type="PROSITE" id="PS50011"/>
    </source>
</evidence>
<dbReference type="PANTHER" id="PTHR48012:SF10">
    <property type="entry name" value="FI20177P1"/>
    <property type="match status" value="1"/>
</dbReference>
<feature type="region of interest" description="Disordered" evidence="17">
    <location>
        <begin position="348"/>
        <end position="451"/>
    </location>
</feature>
<evidence type="ECO:0000256" key="11">
    <source>
        <dbReference type="ARBA" id="ARBA00022777"/>
    </source>
</evidence>
<dbReference type="Gene3D" id="1.10.510.10">
    <property type="entry name" value="Transferase(Phosphotransferase) domain 1"/>
    <property type="match status" value="1"/>
</dbReference>
<feature type="compositionally biased region" description="Low complexity" evidence="17">
    <location>
        <begin position="409"/>
        <end position="440"/>
    </location>
</feature>
<feature type="domain" description="Protein kinase" evidence="18">
    <location>
        <begin position="26"/>
        <end position="276"/>
    </location>
</feature>
<comment type="catalytic activity">
    <reaction evidence="14">
        <text>L-threonyl-[protein] + ATP = O-phospho-L-threonyl-[protein] + ADP + H(+)</text>
        <dbReference type="Rhea" id="RHEA:46608"/>
        <dbReference type="Rhea" id="RHEA-COMP:11060"/>
        <dbReference type="Rhea" id="RHEA-COMP:11605"/>
        <dbReference type="ChEBI" id="CHEBI:15378"/>
        <dbReference type="ChEBI" id="CHEBI:30013"/>
        <dbReference type="ChEBI" id="CHEBI:30616"/>
        <dbReference type="ChEBI" id="CHEBI:61977"/>
        <dbReference type="ChEBI" id="CHEBI:456216"/>
        <dbReference type="EC" id="2.7.11.1"/>
    </reaction>
</comment>
<dbReference type="SUPFAM" id="SSF56112">
    <property type="entry name" value="Protein kinase-like (PK-like)"/>
    <property type="match status" value="1"/>
</dbReference>
<evidence type="ECO:0000256" key="3">
    <source>
        <dbReference type="ARBA" id="ARBA00008874"/>
    </source>
</evidence>
<dbReference type="PROSITE" id="PS50011">
    <property type="entry name" value="PROTEIN_KINASE_DOM"/>
    <property type="match status" value="1"/>
</dbReference>
<evidence type="ECO:0000256" key="5">
    <source>
        <dbReference type="ARBA" id="ARBA00022490"/>
    </source>
</evidence>
<dbReference type="CDD" id="cd06609">
    <property type="entry name" value="STKc_MST3_like"/>
    <property type="match status" value="1"/>
</dbReference>
<dbReference type="PROSITE" id="PS00107">
    <property type="entry name" value="PROTEIN_KINASE_ATP"/>
    <property type="match status" value="1"/>
</dbReference>
<dbReference type="InterPro" id="IPR000719">
    <property type="entry name" value="Prot_kinase_dom"/>
</dbReference>
<feature type="region of interest" description="Disordered" evidence="17">
    <location>
        <begin position="298"/>
        <end position="318"/>
    </location>
</feature>
<organism evidence="19 20">
    <name type="scientific">Orbilia brochopaga</name>
    <dbReference type="NCBI Taxonomy" id="3140254"/>
    <lineage>
        <taxon>Eukaryota</taxon>
        <taxon>Fungi</taxon>
        <taxon>Dikarya</taxon>
        <taxon>Ascomycota</taxon>
        <taxon>Pezizomycotina</taxon>
        <taxon>Orbiliomycetes</taxon>
        <taxon>Orbiliales</taxon>
        <taxon>Orbiliaceae</taxon>
        <taxon>Orbilia</taxon>
    </lineage>
</organism>
<dbReference type="PANTHER" id="PTHR48012">
    <property type="entry name" value="STERILE20-LIKE KINASE, ISOFORM B-RELATED"/>
    <property type="match status" value="1"/>
</dbReference>
<dbReference type="GO" id="GO:0046872">
    <property type="term" value="F:metal ion binding"/>
    <property type="evidence" value="ECO:0007669"/>
    <property type="project" value="UniProtKB-KW"/>
</dbReference>
<accession>A0AAV9UEC7</accession>
<evidence type="ECO:0000256" key="4">
    <source>
        <dbReference type="ARBA" id="ARBA00012513"/>
    </source>
</evidence>
<feature type="region of interest" description="Disordered" evidence="17">
    <location>
        <begin position="464"/>
        <end position="565"/>
    </location>
</feature>
<dbReference type="InterPro" id="IPR017441">
    <property type="entry name" value="Protein_kinase_ATP_BS"/>
</dbReference>
<feature type="binding site" evidence="16">
    <location>
        <position position="55"/>
    </location>
    <ligand>
        <name>ATP</name>
        <dbReference type="ChEBI" id="CHEBI:30616"/>
    </ligand>
</feature>
<dbReference type="InterPro" id="IPR050629">
    <property type="entry name" value="STE20/SPS1-PAK"/>
</dbReference>
<feature type="compositionally biased region" description="Polar residues" evidence="17">
    <location>
        <begin position="539"/>
        <end position="560"/>
    </location>
</feature>
<evidence type="ECO:0000313" key="19">
    <source>
        <dbReference type="EMBL" id="KAK6340798.1"/>
    </source>
</evidence>
<comment type="caution">
    <text evidence="19">The sequence shown here is derived from an EMBL/GenBank/DDBJ whole genome shotgun (WGS) entry which is preliminary data.</text>
</comment>
<dbReference type="EMBL" id="JAVHNQ010000008">
    <property type="protein sequence ID" value="KAK6340798.1"/>
    <property type="molecule type" value="Genomic_DNA"/>
</dbReference>
<keyword evidence="13" id="KW-0460">Magnesium</keyword>
<keyword evidence="10 16" id="KW-0547">Nucleotide-binding</keyword>
<feature type="compositionally biased region" description="Polar residues" evidence="17">
    <location>
        <begin position="398"/>
        <end position="408"/>
    </location>
</feature>
<dbReference type="GO" id="GO:0004674">
    <property type="term" value="F:protein serine/threonine kinase activity"/>
    <property type="evidence" value="ECO:0007669"/>
    <property type="project" value="UniProtKB-KW"/>
</dbReference>
<sequence length="696" mass="77800">MEKRPSHDALGQGQRKMEVTDPETYYTKQNIIGGGSFGKVYKGVNKQTGQSVAIKIIDVENAEDEVEDIIQEINILSELNSPYVTKYYGSYLKGSDLWIIMEYCSGGSCADLLKPGLIPEDYITIIIRELLMGLEYLHSDNKLHRDVKAANVLLGSNGQVKLADFGVSGQLSATMTKKNTFVGTPFWMAPEVIKQAGYDQKADIWSLGITALELANGEPPYADIHPMKVLFLIPKNPSPTLEGDFTPLFKEFVDLCLKKDPKDRPTARELLKHPFVRRAKKTTYLTELIERHERWAIEHPSGSNDEDEVMEEPPKEEDAQDMWDFGTVRPVRGHKEGLKSVSAAAAKLRNARPQVQQPTKPVEPAPQAAATPKVKENVQGQPQNFRDSGYGSDPRFKQMSTQNQIHEIQQQQQMQAMQQQQQSHQYQQQHQQQAPHYSSQDMMIDDDEGAARASLAKDLSWMRLSESGMAQGPAPQNPATFGTRPDQKPQPVRSYSADSRQPVSSPGMPQQPRHHQPQQQFKPPNQQYGFQAQPPLRSLTDQDSPLSRSYHQTKPVQPSRVQEQEVVPEHEVTALDGVILPALESALQRRTLNLQNQIKRSSASAQSSPALKAAAEKVIQQRQQAHERVRKLAIKVAGLFKEIEEWDAAAPVVMGGEVTSFLEGFLEEILVRVDAEEGDIGDEENANPQMQATAAK</sequence>
<evidence type="ECO:0000256" key="16">
    <source>
        <dbReference type="PROSITE-ProRule" id="PRU10141"/>
    </source>
</evidence>
<feature type="compositionally biased region" description="Polar residues" evidence="17">
    <location>
        <begin position="496"/>
        <end position="508"/>
    </location>
</feature>
<evidence type="ECO:0000256" key="7">
    <source>
        <dbReference type="ARBA" id="ARBA00022553"/>
    </source>
</evidence>
<dbReference type="GO" id="GO:0005524">
    <property type="term" value="F:ATP binding"/>
    <property type="evidence" value="ECO:0007669"/>
    <property type="project" value="UniProtKB-UniRule"/>
</dbReference>
<dbReference type="AlphaFoldDB" id="A0AAV9UEC7"/>
<evidence type="ECO:0000256" key="2">
    <source>
        <dbReference type="ARBA" id="ARBA00004496"/>
    </source>
</evidence>
<keyword evidence="20" id="KW-1185">Reference proteome</keyword>
<comment type="similarity">
    <text evidence="3">Belongs to the protein kinase superfamily. STE Ser/Thr protein kinase family. STE20 subfamily.</text>
</comment>
<evidence type="ECO:0000256" key="15">
    <source>
        <dbReference type="ARBA" id="ARBA00048679"/>
    </source>
</evidence>
<keyword evidence="9" id="KW-0479">Metal-binding</keyword>
<dbReference type="Pfam" id="PF00069">
    <property type="entry name" value="Pkinase"/>
    <property type="match status" value="1"/>
</dbReference>
<reference evidence="19 20" key="1">
    <citation type="submission" date="2019-10" db="EMBL/GenBank/DDBJ databases">
        <authorList>
            <person name="Palmer J.M."/>
        </authorList>
    </citation>
    <scope>NUCLEOTIDE SEQUENCE [LARGE SCALE GENOMIC DNA]</scope>
    <source>
        <strain evidence="19 20">TWF696</strain>
    </source>
</reference>
<gene>
    <name evidence="19" type="primary">SPS1_2</name>
    <name evidence="19" type="ORF">TWF696_009117</name>
</gene>
<keyword evidence="7" id="KW-0597">Phosphoprotein</keyword>
<evidence type="ECO:0000256" key="12">
    <source>
        <dbReference type="ARBA" id="ARBA00022840"/>
    </source>
</evidence>
<dbReference type="FunFam" id="1.10.510.10:FF:000411">
    <property type="entry name" value="Probable Ste20-like kinase Don3"/>
    <property type="match status" value="1"/>
</dbReference>
<dbReference type="EC" id="2.7.11.1" evidence="4"/>
<keyword evidence="5" id="KW-0963">Cytoplasm</keyword>
<name>A0AAV9UEC7_9PEZI</name>
<keyword evidence="8" id="KW-0808">Transferase</keyword>